<dbReference type="VEuPathDB" id="FungiDB:MAPG_07924"/>
<protein>
    <submittedName>
        <fullName evidence="2 3">Uncharacterized protein</fullName>
    </submittedName>
</protein>
<evidence type="ECO:0000313" key="3">
    <source>
        <dbReference type="EnsemblFungi" id="MAPG_07924T0"/>
    </source>
</evidence>
<feature type="compositionally biased region" description="Low complexity" evidence="1">
    <location>
        <begin position="116"/>
        <end position="127"/>
    </location>
</feature>
<gene>
    <name evidence="2" type="ORF">MAPG_07924</name>
</gene>
<feature type="compositionally biased region" description="Polar residues" evidence="1">
    <location>
        <begin position="144"/>
        <end position="155"/>
    </location>
</feature>
<keyword evidence="4" id="KW-1185">Reference proteome</keyword>
<feature type="region of interest" description="Disordered" evidence="1">
    <location>
        <begin position="186"/>
        <end position="205"/>
    </location>
</feature>
<reference evidence="3" key="5">
    <citation type="submission" date="2015-06" db="UniProtKB">
        <authorList>
            <consortium name="EnsemblFungi"/>
        </authorList>
    </citation>
    <scope>IDENTIFICATION</scope>
    <source>
        <strain evidence="3">ATCC 64411</strain>
    </source>
</reference>
<accession>A0A0C4E5Z5</accession>
<evidence type="ECO:0000313" key="2">
    <source>
        <dbReference type="EMBL" id="KLU88943.1"/>
    </source>
</evidence>
<reference evidence="2" key="3">
    <citation type="submission" date="2011-03" db="EMBL/GenBank/DDBJ databases">
        <title>Annotation of Magnaporthe poae ATCC 64411.</title>
        <authorList>
            <person name="Ma L.-J."/>
            <person name="Dead R."/>
            <person name="Young S.K."/>
            <person name="Zeng Q."/>
            <person name="Gargeya S."/>
            <person name="Fitzgerald M."/>
            <person name="Haas B."/>
            <person name="Abouelleil A."/>
            <person name="Alvarado L."/>
            <person name="Arachchi H.M."/>
            <person name="Berlin A."/>
            <person name="Brown A."/>
            <person name="Chapman S.B."/>
            <person name="Chen Z."/>
            <person name="Dunbar C."/>
            <person name="Freedman E."/>
            <person name="Gearin G."/>
            <person name="Gellesch M."/>
            <person name="Goldberg J."/>
            <person name="Griggs A."/>
            <person name="Gujja S."/>
            <person name="Heiman D."/>
            <person name="Howarth C."/>
            <person name="Larson L."/>
            <person name="Lui A."/>
            <person name="MacDonald P.J.P."/>
            <person name="Mehta T."/>
            <person name="Montmayeur A."/>
            <person name="Murphy C."/>
            <person name="Neiman D."/>
            <person name="Pearson M."/>
            <person name="Priest M."/>
            <person name="Roberts A."/>
            <person name="Saif S."/>
            <person name="Shea T."/>
            <person name="Shenoy N."/>
            <person name="Sisk P."/>
            <person name="Stolte C."/>
            <person name="Sykes S."/>
            <person name="Yandava C."/>
            <person name="Wortman J."/>
            <person name="Nusbaum C."/>
            <person name="Birren B."/>
        </authorList>
    </citation>
    <scope>NUCLEOTIDE SEQUENCE</scope>
    <source>
        <strain evidence="2">ATCC 64411</strain>
    </source>
</reference>
<feature type="region of interest" description="Disordered" evidence="1">
    <location>
        <begin position="1"/>
        <end position="51"/>
    </location>
</feature>
<evidence type="ECO:0000256" key="1">
    <source>
        <dbReference type="SAM" id="MobiDB-lite"/>
    </source>
</evidence>
<organism evidence="3 4">
    <name type="scientific">Magnaporthiopsis poae (strain ATCC 64411 / 73-15)</name>
    <name type="common">Kentucky bluegrass fungus</name>
    <name type="synonym">Magnaporthe poae</name>
    <dbReference type="NCBI Taxonomy" id="644358"/>
    <lineage>
        <taxon>Eukaryota</taxon>
        <taxon>Fungi</taxon>
        <taxon>Dikarya</taxon>
        <taxon>Ascomycota</taxon>
        <taxon>Pezizomycotina</taxon>
        <taxon>Sordariomycetes</taxon>
        <taxon>Sordariomycetidae</taxon>
        <taxon>Magnaporthales</taxon>
        <taxon>Magnaporthaceae</taxon>
        <taxon>Magnaporthiopsis</taxon>
    </lineage>
</organism>
<dbReference type="EMBL" id="GL876972">
    <property type="protein sequence ID" value="KLU88943.1"/>
    <property type="molecule type" value="Genomic_DNA"/>
</dbReference>
<reference evidence="4" key="1">
    <citation type="submission" date="2010-05" db="EMBL/GenBank/DDBJ databases">
        <title>The genome sequence of Magnaporthe poae strain ATCC 64411.</title>
        <authorList>
            <person name="Ma L.-J."/>
            <person name="Dead R."/>
            <person name="Young S."/>
            <person name="Zeng Q."/>
            <person name="Koehrsen M."/>
            <person name="Alvarado L."/>
            <person name="Berlin A."/>
            <person name="Chapman S.B."/>
            <person name="Chen Z."/>
            <person name="Freedman E."/>
            <person name="Gellesch M."/>
            <person name="Goldberg J."/>
            <person name="Griggs A."/>
            <person name="Gujja S."/>
            <person name="Heilman E.R."/>
            <person name="Heiman D."/>
            <person name="Hepburn T."/>
            <person name="Howarth C."/>
            <person name="Jen D."/>
            <person name="Larson L."/>
            <person name="Mehta T."/>
            <person name="Neiman D."/>
            <person name="Pearson M."/>
            <person name="Roberts A."/>
            <person name="Saif S."/>
            <person name="Shea T."/>
            <person name="Shenoy N."/>
            <person name="Sisk P."/>
            <person name="Stolte C."/>
            <person name="Sykes S."/>
            <person name="Walk T."/>
            <person name="White J."/>
            <person name="Yandava C."/>
            <person name="Haas B."/>
            <person name="Nusbaum C."/>
            <person name="Birren B."/>
        </authorList>
    </citation>
    <scope>NUCLEOTIDE SEQUENCE [LARGE SCALE GENOMIC DNA]</scope>
    <source>
        <strain evidence="4">ATCC 64411 / 73-15</strain>
    </source>
</reference>
<feature type="compositionally biased region" description="Pro residues" evidence="1">
    <location>
        <begin position="128"/>
        <end position="142"/>
    </location>
</feature>
<sequence>MPHKSQQEPTSTKGRRHHNAEPRRHRDDHQSHRPERSHHHRQSFAEDEWTGWRQYNEGSCSEARKDPLTGQWVCKVITPSYPNGILVNTTEPAATFTPNTPSIPHAQPAYGPVVTPWPQQQQQQQSWPPTPQSPPDPWPPSPTTRWEQPQPQAPTSPVAADQYAVPGQMPEQQQQQQEYENHPAADNISNVSHDAGSAAAARPKRREMRVSMNDYANTEILLSRDLGEPGRFKFTVEDMESSITVVTAAVAAVTTEELGGRRRIGRRKGTGGLRDGRGTGHVGPTTTAESGVDARPANTYSEER</sequence>
<name>A0A0C4E5Z5_MAGP6</name>
<dbReference type="AlphaFoldDB" id="A0A0C4E5Z5"/>
<feature type="compositionally biased region" description="Polar residues" evidence="1">
    <location>
        <begin position="92"/>
        <end position="102"/>
    </location>
</feature>
<proteinExistence type="predicted"/>
<dbReference type="EMBL" id="ADBL01001915">
    <property type="status" value="NOT_ANNOTATED_CDS"/>
    <property type="molecule type" value="Genomic_DNA"/>
</dbReference>
<feature type="region of interest" description="Disordered" evidence="1">
    <location>
        <begin position="92"/>
        <end position="160"/>
    </location>
</feature>
<reference evidence="3" key="4">
    <citation type="journal article" date="2015" name="G3 (Bethesda)">
        <title>Genome sequences of three phytopathogenic species of the Magnaporthaceae family of fungi.</title>
        <authorList>
            <person name="Okagaki L.H."/>
            <person name="Nunes C.C."/>
            <person name="Sailsbery J."/>
            <person name="Clay B."/>
            <person name="Brown D."/>
            <person name="John T."/>
            <person name="Oh Y."/>
            <person name="Young N."/>
            <person name="Fitzgerald M."/>
            <person name="Haas B.J."/>
            <person name="Zeng Q."/>
            <person name="Young S."/>
            <person name="Adiconis X."/>
            <person name="Fan L."/>
            <person name="Levin J.Z."/>
            <person name="Mitchell T.K."/>
            <person name="Okubara P.A."/>
            <person name="Farman M.L."/>
            <person name="Kohn L.M."/>
            <person name="Birren B."/>
            <person name="Ma L.-J."/>
            <person name="Dean R.A."/>
        </authorList>
    </citation>
    <scope>NUCLEOTIDE SEQUENCE</scope>
    <source>
        <strain evidence="3">ATCC 64411 / 73-15</strain>
    </source>
</reference>
<dbReference type="EnsemblFungi" id="MAPG_07924T0">
    <property type="protein sequence ID" value="MAPG_07924T0"/>
    <property type="gene ID" value="MAPG_07924"/>
</dbReference>
<evidence type="ECO:0000313" key="4">
    <source>
        <dbReference type="Proteomes" id="UP000011715"/>
    </source>
</evidence>
<dbReference type="Proteomes" id="UP000011715">
    <property type="component" value="Unassembled WGS sequence"/>
</dbReference>
<reference evidence="2" key="2">
    <citation type="submission" date="2010-05" db="EMBL/GenBank/DDBJ databases">
        <title>The Genome Sequence of Magnaporthe poae strain ATCC 64411.</title>
        <authorList>
            <consortium name="The Broad Institute Genome Sequencing Platform"/>
            <consortium name="Broad Institute Genome Sequencing Center for Infectious Disease"/>
            <person name="Ma L.-J."/>
            <person name="Dead R."/>
            <person name="Young S."/>
            <person name="Zeng Q."/>
            <person name="Koehrsen M."/>
            <person name="Alvarado L."/>
            <person name="Berlin A."/>
            <person name="Chapman S.B."/>
            <person name="Chen Z."/>
            <person name="Freedman E."/>
            <person name="Gellesch M."/>
            <person name="Goldberg J."/>
            <person name="Griggs A."/>
            <person name="Gujja S."/>
            <person name="Heilman E.R."/>
            <person name="Heiman D."/>
            <person name="Hepburn T."/>
            <person name="Howarth C."/>
            <person name="Jen D."/>
            <person name="Larson L."/>
            <person name="Mehta T."/>
            <person name="Neiman D."/>
            <person name="Pearson M."/>
            <person name="Roberts A."/>
            <person name="Saif S."/>
            <person name="Shea T."/>
            <person name="Shenoy N."/>
            <person name="Sisk P."/>
            <person name="Stolte C."/>
            <person name="Sykes S."/>
            <person name="Walk T."/>
            <person name="White J."/>
            <person name="Yandava C."/>
            <person name="Haas B."/>
            <person name="Nusbaum C."/>
            <person name="Birren B."/>
        </authorList>
    </citation>
    <scope>NUCLEOTIDE SEQUENCE</scope>
    <source>
        <strain evidence="2">ATCC 64411</strain>
    </source>
</reference>
<feature type="region of interest" description="Disordered" evidence="1">
    <location>
        <begin position="261"/>
        <end position="304"/>
    </location>
</feature>
<feature type="compositionally biased region" description="Basic and acidic residues" evidence="1">
    <location>
        <begin position="19"/>
        <end position="34"/>
    </location>
</feature>